<name>A0AAF5CZ88_STRER</name>
<dbReference type="CDD" id="cd22911">
    <property type="entry name" value="HFD_H3"/>
    <property type="match status" value="1"/>
</dbReference>
<proteinExistence type="inferred from homology"/>
<dbReference type="InterPro" id="IPR023674">
    <property type="entry name" value="Ribosomal_uL1-like"/>
</dbReference>
<dbReference type="GO" id="GO:0046982">
    <property type="term" value="F:protein heterodimerization activity"/>
    <property type="evidence" value="ECO:0007669"/>
    <property type="project" value="InterPro"/>
</dbReference>
<dbReference type="GO" id="GO:0030527">
    <property type="term" value="F:structural constituent of chromatin"/>
    <property type="evidence" value="ECO:0007669"/>
    <property type="project" value="InterPro"/>
</dbReference>
<feature type="region of interest" description="Disordered" evidence="2">
    <location>
        <begin position="509"/>
        <end position="538"/>
    </location>
</feature>
<keyword evidence="4" id="KW-1185">Reference proteome</keyword>
<evidence type="ECO:0000256" key="2">
    <source>
        <dbReference type="SAM" id="MobiDB-lite"/>
    </source>
</evidence>
<dbReference type="InterPro" id="IPR009072">
    <property type="entry name" value="Histone-fold"/>
</dbReference>
<evidence type="ECO:0000256" key="1">
    <source>
        <dbReference type="ARBA" id="ARBA00010343"/>
    </source>
</evidence>
<evidence type="ECO:0000259" key="3">
    <source>
        <dbReference type="Pfam" id="PF00125"/>
    </source>
</evidence>
<dbReference type="InterPro" id="IPR000164">
    <property type="entry name" value="Histone_H3/CENP-A"/>
</dbReference>
<feature type="domain" description="Core Histone H2A/H2B/H3" evidence="3">
    <location>
        <begin position="53"/>
        <end position="135"/>
    </location>
</feature>
<feature type="compositionally biased region" description="Basic and acidic residues" evidence="2">
    <location>
        <begin position="657"/>
        <end position="668"/>
    </location>
</feature>
<dbReference type="AlphaFoldDB" id="A0AAF5CZ88"/>
<evidence type="ECO:0000313" key="4">
    <source>
        <dbReference type="Proteomes" id="UP000035681"/>
    </source>
</evidence>
<dbReference type="PRINTS" id="PR00622">
    <property type="entry name" value="HISTONEH3"/>
</dbReference>
<dbReference type="GO" id="GO:0000786">
    <property type="term" value="C:nucleosome"/>
    <property type="evidence" value="ECO:0007669"/>
    <property type="project" value="InterPro"/>
</dbReference>
<accession>A0AAF5CZ88</accession>
<protein>
    <submittedName>
        <fullName evidence="5">Ribosomal protein L1p/L10e family protein</fullName>
    </submittedName>
</protein>
<dbReference type="WBParaSite" id="TCONS_00003954.p1">
    <property type="protein sequence ID" value="TCONS_00003954.p1"/>
    <property type="gene ID" value="XLOC_000748"/>
</dbReference>
<organism evidence="4 5">
    <name type="scientific">Strongyloides stercoralis</name>
    <name type="common">Threadworm</name>
    <dbReference type="NCBI Taxonomy" id="6248"/>
    <lineage>
        <taxon>Eukaryota</taxon>
        <taxon>Metazoa</taxon>
        <taxon>Ecdysozoa</taxon>
        <taxon>Nematoda</taxon>
        <taxon>Chromadorea</taxon>
        <taxon>Rhabditida</taxon>
        <taxon>Tylenchina</taxon>
        <taxon>Panagrolaimomorpha</taxon>
        <taxon>Strongyloidoidea</taxon>
        <taxon>Strongyloididae</taxon>
        <taxon>Strongyloides</taxon>
    </lineage>
</organism>
<dbReference type="Proteomes" id="UP000035681">
    <property type="component" value="Unplaced"/>
</dbReference>
<feature type="region of interest" description="Disordered" evidence="2">
    <location>
        <begin position="574"/>
        <end position="596"/>
    </location>
</feature>
<dbReference type="InterPro" id="IPR007125">
    <property type="entry name" value="H2A/H2B/H3"/>
</dbReference>
<dbReference type="GO" id="GO:0003677">
    <property type="term" value="F:DNA binding"/>
    <property type="evidence" value="ECO:0007669"/>
    <property type="project" value="InterPro"/>
</dbReference>
<reference evidence="5" key="1">
    <citation type="submission" date="2024-02" db="UniProtKB">
        <authorList>
            <consortium name="WormBaseParasite"/>
        </authorList>
    </citation>
    <scope>IDENTIFICATION</scope>
</reference>
<dbReference type="SMART" id="SM00428">
    <property type="entry name" value="H3"/>
    <property type="match status" value="1"/>
</dbReference>
<dbReference type="Pfam" id="PF00125">
    <property type="entry name" value="Histone"/>
    <property type="match status" value="1"/>
</dbReference>
<dbReference type="Gene3D" id="1.10.20.10">
    <property type="entry name" value="Histone, subunit A"/>
    <property type="match status" value="1"/>
</dbReference>
<dbReference type="SUPFAM" id="SSF47113">
    <property type="entry name" value="Histone-fold"/>
    <property type="match status" value="1"/>
</dbReference>
<sequence>TKVPSSTPRPIQKARKTITASAIRSLAVTKETSKRRRKQINPEKRNRKKNYVSRALKEIKNYQNSTRLLVPRAPVVRCIKETIQNGNFKNFRVTTGAVEAIREAIEAYLVEMFEICNLFAIHAKRVTVMPKDVHLWKKVGKMMNQCYFSKMGRKSLANASPLSAKSSGVSKNKVKKSFSKIKTNKVQDNREKNINLDNKETLFGNIVEKIEEAIKSQKDYASKTTKNSLFPDIDNALGLTFTLKKLAPDHQSSTKYVNVPFPERSFENTSICLILPDIAKTKEVNTNTDTEIEAREWSEVLEEKFGIDKSFYSKIYTLRQLRREVKGYEAIQSFSRTYDVFMAASNVFKCTISHLGKNFLKSNKALYPLCLKSRPKEKIENVVKKVAVRINPSKLNMLTKIGNTSQKDTELLKNAEVILKTFLDNVPGGLENIRCIYLGNVGGVVSLPVYVSAGNPNSVEIPKPKTVVDTEAEVIDEVNTIEKDDVVVGVTKSGKINFRNATTKELLGKKRKKTTSEGEDLIPSKAPKKTNNVLSDENKDTIVAASGKVTEVKTVDNNGNEKSSKKREVLKSKKLINGNKSAPVKTTVPSSSVSNKDDLVVNNKKEKSEVEGKKTPKAKTLVEKKSPAATTIKNKTVNNKRELTPPTLRVSVRQKKKDVNLKTEKNNSKIDTPLKPVSKAPKVFVAEGSNEKSAAATKTKLTVKKKSNGSVKKNK</sequence>
<feature type="region of interest" description="Disordered" evidence="2">
    <location>
        <begin position="657"/>
        <end position="715"/>
    </location>
</feature>
<evidence type="ECO:0000313" key="5">
    <source>
        <dbReference type="WBParaSite" id="TCONS_00003954.p1"/>
    </source>
</evidence>
<feature type="compositionally biased region" description="Low complexity" evidence="2">
    <location>
        <begin position="581"/>
        <end position="594"/>
    </location>
</feature>
<dbReference type="SUPFAM" id="SSF56808">
    <property type="entry name" value="Ribosomal protein L1"/>
    <property type="match status" value="1"/>
</dbReference>
<feature type="compositionally biased region" description="Basic residues" evidence="2">
    <location>
        <begin position="701"/>
        <end position="715"/>
    </location>
</feature>
<feature type="region of interest" description="Disordered" evidence="2">
    <location>
        <begin position="28"/>
        <end position="50"/>
    </location>
</feature>
<comment type="similarity">
    <text evidence="1">Belongs to the histone H3 family.</text>
</comment>
<feature type="compositionally biased region" description="Basic residues" evidence="2">
    <location>
        <begin position="33"/>
        <end position="50"/>
    </location>
</feature>
<dbReference type="Pfam" id="PF00687">
    <property type="entry name" value="Ribosomal_L1"/>
    <property type="match status" value="1"/>
</dbReference>
<dbReference type="PANTHER" id="PTHR11426">
    <property type="entry name" value="HISTONE H3"/>
    <property type="match status" value="1"/>
</dbReference>
<dbReference type="InterPro" id="IPR028364">
    <property type="entry name" value="Ribosomal_uL1/biogenesis"/>
</dbReference>